<dbReference type="GO" id="GO:0005829">
    <property type="term" value="C:cytosol"/>
    <property type="evidence" value="ECO:0007669"/>
    <property type="project" value="TreeGrafter"/>
</dbReference>
<gene>
    <name evidence="11" type="ORF">GDO78_021284</name>
</gene>
<dbReference type="GO" id="GO:0007009">
    <property type="term" value="P:plasma membrane organization"/>
    <property type="evidence" value="ECO:0007669"/>
    <property type="project" value="InterPro"/>
</dbReference>
<dbReference type="GO" id="GO:0030838">
    <property type="term" value="P:positive regulation of actin filament polymerization"/>
    <property type="evidence" value="ECO:0007669"/>
    <property type="project" value="TreeGrafter"/>
</dbReference>
<evidence type="ECO:0000256" key="7">
    <source>
        <dbReference type="PROSITE-ProRule" id="PRU00192"/>
    </source>
</evidence>
<evidence type="ECO:0000313" key="11">
    <source>
        <dbReference type="EMBL" id="KAG9469070.1"/>
    </source>
</evidence>
<dbReference type="Proteomes" id="UP000770717">
    <property type="component" value="Unassembled WGS sequence"/>
</dbReference>
<accession>A0A8J6JSY3</accession>
<dbReference type="SUPFAM" id="SSF50044">
    <property type="entry name" value="SH3-domain"/>
    <property type="match status" value="1"/>
</dbReference>
<keyword evidence="6" id="KW-0206">Cytoskeleton</keyword>
<feature type="non-terminal residue" evidence="11">
    <location>
        <position position="404"/>
    </location>
</feature>
<comment type="subcellular location">
    <subcellularLocation>
        <location evidence="1">Cytoplasm</location>
        <location evidence="1">Cytoskeleton</location>
    </subcellularLocation>
</comment>
<comment type="caution">
    <text evidence="11">The sequence shown here is derived from an EMBL/GenBank/DDBJ whole genome shotgun (WGS) entry which is preliminary data.</text>
</comment>
<dbReference type="SUPFAM" id="SSF103657">
    <property type="entry name" value="BAR/IMD domain-like"/>
    <property type="match status" value="1"/>
</dbReference>
<feature type="domain" description="IMD" evidence="10">
    <location>
        <begin position="1"/>
        <end position="89"/>
    </location>
</feature>
<evidence type="ECO:0000313" key="12">
    <source>
        <dbReference type="Proteomes" id="UP000770717"/>
    </source>
</evidence>
<evidence type="ECO:0000256" key="3">
    <source>
        <dbReference type="ARBA" id="ARBA00022490"/>
    </source>
</evidence>
<dbReference type="PROSITE" id="PS51338">
    <property type="entry name" value="IMD"/>
    <property type="match status" value="1"/>
</dbReference>
<sequence>GDVLFQMAEVHRQIQNQLEEMLKSFHNELLTQLEQKVELDARYLNAALKKYQVEQKNKGDALEKCQLELKKLRKKSQGSKNPQKYSDKEMQGKDMLAQKIPAWQQASVDPNKIPDRALQIMQQMATGPNGTILSGTLSGPMTNSKSSLSISDPIPGAKPLPVPPELAPFVGRMSAQEGTPIMNGVTGPPPSSYEHWGDMKAIHSKISPSQPHKQISDSYSNTLPARKSVPPKNSYTVAENKTLPRSSSMAAGLERNGRTRVQAIFSHAAGDNSTLLSFSNGDYITLLVPEARDGWHYGESEKTKLRGWFPFSYTRVLDRGGDTGGRSQNLQPGKSSSTGNLLDKDDLSIPPPDYNMASRGFPPQPGSSFKPRPYSVAAPVFSQGLEDYGASRSTNSLEADVARF</sequence>
<evidence type="ECO:0008006" key="13">
    <source>
        <dbReference type="Google" id="ProtNLM"/>
    </source>
</evidence>
<dbReference type="PANTHER" id="PTHR14206">
    <property type="entry name" value="BRAIN-SPECIFIC ANGIOGENESIS INHIBITOR 1-ASSOCIATED PROTEIN 2"/>
    <property type="match status" value="1"/>
</dbReference>
<dbReference type="GO" id="GO:0051764">
    <property type="term" value="P:actin crosslink formation"/>
    <property type="evidence" value="ECO:0007669"/>
    <property type="project" value="TreeGrafter"/>
</dbReference>
<dbReference type="InterPro" id="IPR035594">
    <property type="entry name" value="BAIP2_SH3"/>
</dbReference>
<dbReference type="Gene3D" id="2.30.30.40">
    <property type="entry name" value="SH3 Domains"/>
    <property type="match status" value="1"/>
</dbReference>
<keyword evidence="5" id="KW-0175">Coiled coil</keyword>
<dbReference type="AlphaFoldDB" id="A0A8J6JSY3"/>
<proteinExistence type="predicted"/>
<keyword evidence="2 7" id="KW-0728">SH3 domain</keyword>
<evidence type="ECO:0000256" key="4">
    <source>
        <dbReference type="ARBA" id="ARBA00022553"/>
    </source>
</evidence>
<dbReference type="GO" id="GO:0005856">
    <property type="term" value="C:cytoskeleton"/>
    <property type="evidence" value="ECO:0007669"/>
    <property type="project" value="UniProtKB-SubCell"/>
</dbReference>
<evidence type="ECO:0000256" key="1">
    <source>
        <dbReference type="ARBA" id="ARBA00004245"/>
    </source>
</evidence>
<dbReference type="SMART" id="SM00326">
    <property type="entry name" value="SH3"/>
    <property type="match status" value="1"/>
</dbReference>
<name>A0A8J6JSY3_ELECQ</name>
<dbReference type="InterPro" id="IPR001452">
    <property type="entry name" value="SH3_domain"/>
</dbReference>
<keyword evidence="4" id="KW-0597">Phosphoprotein</keyword>
<organism evidence="11 12">
    <name type="scientific">Eleutherodactylus coqui</name>
    <name type="common">Puerto Rican coqui</name>
    <dbReference type="NCBI Taxonomy" id="57060"/>
    <lineage>
        <taxon>Eukaryota</taxon>
        <taxon>Metazoa</taxon>
        <taxon>Chordata</taxon>
        <taxon>Craniata</taxon>
        <taxon>Vertebrata</taxon>
        <taxon>Euteleostomi</taxon>
        <taxon>Amphibia</taxon>
        <taxon>Batrachia</taxon>
        <taxon>Anura</taxon>
        <taxon>Neobatrachia</taxon>
        <taxon>Hyloidea</taxon>
        <taxon>Eleutherodactylidae</taxon>
        <taxon>Eleutherodactylinae</taxon>
        <taxon>Eleutherodactylus</taxon>
        <taxon>Eleutherodactylus</taxon>
    </lineage>
</organism>
<dbReference type="Gene3D" id="1.20.1270.60">
    <property type="entry name" value="Arfaptin homology (AH) domain/BAR domain"/>
    <property type="match status" value="1"/>
</dbReference>
<feature type="region of interest" description="Disordered" evidence="8">
    <location>
        <begin position="320"/>
        <end position="373"/>
    </location>
</feature>
<dbReference type="GO" id="GO:0005654">
    <property type="term" value="C:nucleoplasm"/>
    <property type="evidence" value="ECO:0007669"/>
    <property type="project" value="TreeGrafter"/>
</dbReference>
<reference evidence="11" key="1">
    <citation type="thesis" date="2020" institute="ProQuest LLC" country="789 East Eisenhower Parkway, Ann Arbor, MI, USA">
        <title>Comparative Genomics and Chromosome Evolution.</title>
        <authorList>
            <person name="Mudd A.B."/>
        </authorList>
    </citation>
    <scope>NUCLEOTIDE SEQUENCE</scope>
    <source>
        <strain evidence="11">HN-11 Male</strain>
        <tissue evidence="11">Kidney and liver</tissue>
    </source>
</reference>
<evidence type="ECO:0000259" key="9">
    <source>
        <dbReference type="PROSITE" id="PS50002"/>
    </source>
</evidence>
<dbReference type="Pfam" id="PF14604">
    <property type="entry name" value="SH3_9"/>
    <property type="match status" value="1"/>
</dbReference>
<dbReference type="FunFam" id="2.30.30.40:FF:000018">
    <property type="entry name" value="Brain-specific angiogenesis inhibitor 1-associated protein 2"/>
    <property type="match status" value="1"/>
</dbReference>
<dbReference type="GO" id="GO:0051017">
    <property type="term" value="P:actin filament bundle assembly"/>
    <property type="evidence" value="ECO:0007669"/>
    <property type="project" value="TreeGrafter"/>
</dbReference>
<dbReference type="InterPro" id="IPR027681">
    <property type="entry name" value="IRSp53/IRTKS/Pinkbar"/>
</dbReference>
<dbReference type="PANTHER" id="PTHR14206:SF3">
    <property type="entry name" value="BRAIN-SPECIFIC ANGIOGENESIS INHIBITOR 1-ASSOCIATED PROTEIN 2"/>
    <property type="match status" value="1"/>
</dbReference>
<feature type="domain" description="SH3" evidence="9">
    <location>
        <begin position="256"/>
        <end position="319"/>
    </location>
</feature>
<dbReference type="InterPro" id="IPR036028">
    <property type="entry name" value="SH3-like_dom_sf"/>
</dbReference>
<feature type="compositionally biased region" description="Polar residues" evidence="8">
    <location>
        <begin position="325"/>
        <end position="340"/>
    </location>
</feature>
<evidence type="ECO:0000256" key="5">
    <source>
        <dbReference type="ARBA" id="ARBA00023054"/>
    </source>
</evidence>
<evidence type="ECO:0000256" key="8">
    <source>
        <dbReference type="SAM" id="MobiDB-lite"/>
    </source>
</evidence>
<evidence type="ECO:0000259" key="10">
    <source>
        <dbReference type="PROSITE" id="PS51338"/>
    </source>
</evidence>
<evidence type="ECO:0000256" key="2">
    <source>
        <dbReference type="ARBA" id="ARBA00022443"/>
    </source>
</evidence>
<dbReference type="InterPro" id="IPR027267">
    <property type="entry name" value="AH/BAR_dom_sf"/>
</dbReference>
<dbReference type="Pfam" id="PF08397">
    <property type="entry name" value="IMD"/>
    <property type="match status" value="1"/>
</dbReference>
<dbReference type="InterPro" id="IPR013606">
    <property type="entry name" value="I-BAR_dom"/>
</dbReference>
<evidence type="ECO:0000256" key="6">
    <source>
        <dbReference type="ARBA" id="ARBA00023212"/>
    </source>
</evidence>
<dbReference type="CDD" id="cd11915">
    <property type="entry name" value="SH3_Irsp53"/>
    <property type="match status" value="1"/>
</dbReference>
<dbReference type="PROSITE" id="PS50002">
    <property type="entry name" value="SH3"/>
    <property type="match status" value="1"/>
</dbReference>
<feature type="region of interest" description="Disordered" evidence="8">
    <location>
        <begin position="72"/>
        <end position="91"/>
    </location>
</feature>
<dbReference type="OrthoDB" id="3800937at2759"/>
<dbReference type="EMBL" id="WNTK01000630">
    <property type="protein sequence ID" value="KAG9469070.1"/>
    <property type="molecule type" value="Genomic_DNA"/>
</dbReference>
<protein>
    <recommendedName>
        <fullName evidence="13">Brain-specific angiogenesis inhibitor 1-associated protein 2</fullName>
    </recommendedName>
</protein>
<keyword evidence="12" id="KW-1185">Reference proteome</keyword>
<keyword evidence="3" id="KW-0963">Cytoplasm</keyword>